<name>A0A0H2S9G2_9AGAM</name>
<sequence length="277" mass="31562">MPPFWARKSSSNTSAATPNLNAEWQQQILGIKVQYAKGLGCYAMETSYFSITLSDDIAYEVVRQTVCPISPYDPASRTGQLTKKEQKTIKSTCCFYLTSVLEALTIDSKVPGSSFLSEVRVAQQPDRVSYSVTRKDQYNPTYRAISRGAIVFIVDVYSKNRKEVTERRYQSYNYIAPESLAIIGSASTIYEIQREDEKVMLLDVFYLATNGHEFRVDYEKLEQAALHPILHPDIHVTEPQFDKMIEEANEDLKLARDAILQSPLRACFQGDFEIFKM</sequence>
<proteinExistence type="predicted"/>
<dbReference type="AlphaFoldDB" id="A0A0H2S9G2"/>
<dbReference type="EMBL" id="KQ085882">
    <property type="protein sequence ID" value="KLO20469.1"/>
    <property type="molecule type" value="Genomic_DNA"/>
</dbReference>
<protein>
    <submittedName>
        <fullName evidence="1">Uncharacterized protein</fullName>
    </submittedName>
</protein>
<dbReference type="InParanoid" id="A0A0H2S9G2"/>
<gene>
    <name evidence="1" type="ORF">SCHPADRAFT_884523</name>
</gene>
<evidence type="ECO:0000313" key="2">
    <source>
        <dbReference type="Proteomes" id="UP000053477"/>
    </source>
</evidence>
<accession>A0A0H2S9G2</accession>
<dbReference type="Proteomes" id="UP000053477">
    <property type="component" value="Unassembled WGS sequence"/>
</dbReference>
<keyword evidence="2" id="KW-1185">Reference proteome</keyword>
<reference evidence="1 2" key="1">
    <citation type="submission" date="2015-04" db="EMBL/GenBank/DDBJ databases">
        <title>Complete genome sequence of Schizopora paradoxa KUC8140, a cosmopolitan wood degrader in East Asia.</title>
        <authorList>
            <consortium name="DOE Joint Genome Institute"/>
            <person name="Min B."/>
            <person name="Park H."/>
            <person name="Jang Y."/>
            <person name="Kim J.-J."/>
            <person name="Kim K.H."/>
            <person name="Pangilinan J."/>
            <person name="Lipzen A."/>
            <person name="Riley R."/>
            <person name="Grigoriev I.V."/>
            <person name="Spatafora J.W."/>
            <person name="Choi I.-G."/>
        </authorList>
    </citation>
    <scope>NUCLEOTIDE SEQUENCE [LARGE SCALE GENOMIC DNA]</scope>
    <source>
        <strain evidence="1 2">KUC8140</strain>
    </source>
</reference>
<organism evidence="1 2">
    <name type="scientific">Schizopora paradoxa</name>
    <dbReference type="NCBI Taxonomy" id="27342"/>
    <lineage>
        <taxon>Eukaryota</taxon>
        <taxon>Fungi</taxon>
        <taxon>Dikarya</taxon>
        <taxon>Basidiomycota</taxon>
        <taxon>Agaricomycotina</taxon>
        <taxon>Agaricomycetes</taxon>
        <taxon>Hymenochaetales</taxon>
        <taxon>Schizoporaceae</taxon>
        <taxon>Schizopora</taxon>
    </lineage>
</organism>
<evidence type="ECO:0000313" key="1">
    <source>
        <dbReference type="EMBL" id="KLO20469.1"/>
    </source>
</evidence>